<dbReference type="SUPFAM" id="SSF64268">
    <property type="entry name" value="PX domain"/>
    <property type="match status" value="1"/>
</dbReference>
<dbReference type="EMBL" id="JAPWTJ010000251">
    <property type="protein sequence ID" value="KAJ8980578.1"/>
    <property type="molecule type" value="Genomic_DNA"/>
</dbReference>
<dbReference type="Pfam" id="PF13855">
    <property type="entry name" value="LRR_8"/>
    <property type="match status" value="1"/>
</dbReference>
<dbReference type="SMART" id="SM00312">
    <property type="entry name" value="PX"/>
    <property type="match status" value="1"/>
</dbReference>
<dbReference type="SMART" id="SM00369">
    <property type="entry name" value="LRR_TYP"/>
    <property type="match status" value="3"/>
</dbReference>
<evidence type="ECO:0000313" key="4">
    <source>
        <dbReference type="EMBL" id="KAJ8980578.1"/>
    </source>
</evidence>
<dbReference type="SMART" id="SM00365">
    <property type="entry name" value="LRR_SD22"/>
    <property type="match status" value="4"/>
</dbReference>
<dbReference type="InterPro" id="IPR036871">
    <property type="entry name" value="PX_dom_sf"/>
</dbReference>
<dbReference type="Gene3D" id="3.80.10.10">
    <property type="entry name" value="Ribonuclease Inhibitor"/>
    <property type="match status" value="2"/>
</dbReference>
<organism evidence="4 5">
    <name type="scientific">Molorchus minor</name>
    <dbReference type="NCBI Taxonomy" id="1323400"/>
    <lineage>
        <taxon>Eukaryota</taxon>
        <taxon>Metazoa</taxon>
        <taxon>Ecdysozoa</taxon>
        <taxon>Arthropoda</taxon>
        <taxon>Hexapoda</taxon>
        <taxon>Insecta</taxon>
        <taxon>Pterygota</taxon>
        <taxon>Neoptera</taxon>
        <taxon>Endopterygota</taxon>
        <taxon>Coleoptera</taxon>
        <taxon>Polyphaga</taxon>
        <taxon>Cucujiformia</taxon>
        <taxon>Chrysomeloidea</taxon>
        <taxon>Cerambycidae</taxon>
        <taxon>Lamiinae</taxon>
        <taxon>Monochamini</taxon>
        <taxon>Molorchus</taxon>
    </lineage>
</organism>
<reference evidence="4" key="1">
    <citation type="journal article" date="2023" name="Insect Mol. Biol.">
        <title>Genome sequencing provides insights into the evolution of gene families encoding plant cell wall-degrading enzymes in longhorned beetles.</title>
        <authorList>
            <person name="Shin N.R."/>
            <person name="Okamura Y."/>
            <person name="Kirsch R."/>
            <person name="Pauchet Y."/>
        </authorList>
    </citation>
    <scope>NUCLEOTIDE SEQUENCE</scope>
    <source>
        <strain evidence="4">MMC_N1</strain>
    </source>
</reference>
<dbReference type="PROSITE" id="PS50195">
    <property type="entry name" value="PX"/>
    <property type="match status" value="1"/>
</dbReference>
<dbReference type="InterPro" id="IPR003591">
    <property type="entry name" value="Leu-rich_rpt_typical-subtyp"/>
</dbReference>
<comment type="caution">
    <text evidence="4">The sequence shown here is derived from an EMBL/GenBank/DDBJ whole genome shotgun (WGS) entry which is preliminary data.</text>
</comment>
<keyword evidence="2" id="KW-0677">Repeat</keyword>
<evidence type="ECO:0000256" key="2">
    <source>
        <dbReference type="ARBA" id="ARBA00022737"/>
    </source>
</evidence>
<dbReference type="PRINTS" id="PR00019">
    <property type="entry name" value="LEURICHRPT"/>
</dbReference>
<sequence>MACFWLHGNKTTVEIPSTQEEANVTYYKIKISVAEFNWTVLHRYSEFHDLHHTLVVDHGVSKDILPAKSVIRNKSSEFVENRRKGLECYLQKVFVFLQRTMPKPLVDFLHFYLYDVFFLLQNLSRRCFLEADDILSTNKPYNFTVLELHALSEYLRKPFPLGDSTQSRLDLSPILDLCSQLSLVKITGSFSPYLHSNIILNKLPFECSSFKILKTLYTRNIAFPMIFSLGNLRTTLERLYVDNANASSICDILQCDVIHKYNLNGSQKWARLETLDLSNNNLTEIDNTISLAPQLKTLILNNNKISTISNITKLSNLTHLSLCKNLITVCNALHTKVGNILTLNLSQNNIVSTKGFGKLYSLETLDLSCNKITDINEIQYLGDLPCLENIIFTGNSVATAVDYRIKVLEFFGERTKCICLDNEIPSQAELDKVAILRALRIVKEGKTPNLTILTCD</sequence>
<keyword evidence="1" id="KW-0433">Leucine-rich repeat</keyword>
<dbReference type="PANTHER" id="PTHR15454">
    <property type="entry name" value="NISCHARIN RELATED"/>
    <property type="match status" value="1"/>
</dbReference>
<dbReference type="PROSITE" id="PS51450">
    <property type="entry name" value="LRR"/>
    <property type="match status" value="3"/>
</dbReference>
<dbReference type="SUPFAM" id="SSF52075">
    <property type="entry name" value="Outer arm dynein light chain 1"/>
    <property type="match status" value="1"/>
</dbReference>
<evidence type="ECO:0000259" key="3">
    <source>
        <dbReference type="PROSITE" id="PS50195"/>
    </source>
</evidence>
<dbReference type="Pfam" id="PF00787">
    <property type="entry name" value="PX"/>
    <property type="match status" value="1"/>
</dbReference>
<evidence type="ECO:0000256" key="1">
    <source>
        <dbReference type="ARBA" id="ARBA00022614"/>
    </source>
</evidence>
<accession>A0ABQ9JRD7</accession>
<dbReference type="Gene3D" id="3.30.1520.10">
    <property type="entry name" value="Phox-like domain"/>
    <property type="match status" value="1"/>
</dbReference>
<evidence type="ECO:0000313" key="5">
    <source>
        <dbReference type="Proteomes" id="UP001162164"/>
    </source>
</evidence>
<feature type="domain" description="PX" evidence="3">
    <location>
        <begin position="5"/>
        <end position="125"/>
    </location>
</feature>
<dbReference type="InterPro" id="IPR001611">
    <property type="entry name" value="Leu-rich_rpt"/>
</dbReference>
<dbReference type="Pfam" id="PF12799">
    <property type="entry name" value="LRR_4"/>
    <property type="match status" value="1"/>
</dbReference>
<name>A0ABQ9JRD7_9CUCU</name>
<proteinExistence type="predicted"/>
<dbReference type="InterPro" id="IPR032675">
    <property type="entry name" value="LRR_dom_sf"/>
</dbReference>
<protein>
    <recommendedName>
        <fullName evidence="3">PX domain-containing protein</fullName>
    </recommendedName>
</protein>
<dbReference type="Proteomes" id="UP001162164">
    <property type="component" value="Unassembled WGS sequence"/>
</dbReference>
<dbReference type="InterPro" id="IPR025875">
    <property type="entry name" value="Leu-rich_rpt_4"/>
</dbReference>
<gene>
    <name evidence="4" type="ORF">NQ317_018705</name>
</gene>
<dbReference type="InterPro" id="IPR001683">
    <property type="entry name" value="PX_dom"/>
</dbReference>
<keyword evidence="5" id="KW-1185">Reference proteome</keyword>
<dbReference type="PANTHER" id="PTHR15454:SF35">
    <property type="entry name" value="NISCHARIN"/>
    <property type="match status" value="1"/>
</dbReference>